<dbReference type="InterPro" id="IPR021255">
    <property type="entry name" value="DUF2807"/>
</dbReference>
<reference evidence="3" key="1">
    <citation type="submission" date="2016-10" db="EMBL/GenBank/DDBJ databases">
        <authorList>
            <person name="Varghese N."/>
            <person name="Submissions S."/>
        </authorList>
    </citation>
    <scope>NUCLEOTIDE SEQUENCE [LARGE SCALE GENOMIC DNA]</scope>
    <source>
        <strain evidence="3">DSM 21789</strain>
    </source>
</reference>
<evidence type="ECO:0000259" key="1">
    <source>
        <dbReference type="Pfam" id="PF10988"/>
    </source>
</evidence>
<dbReference type="RefSeq" id="WP_091473088.1">
    <property type="nucleotide sequence ID" value="NZ_FOJT01000001.1"/>
</dbReference>
<dbReference type="EMBL" id="FOJT01000001">
    <property type="protein sequence ID" value="SFA72851.1"/>
    <property type="molecule type" value="Genomic_DNA"/>
</dbReference>
<dbReference type="AlphaFoldDB" id="A0A1I0V950"/>
<protein>
    <submittedName>
        <fullName evidence="2">Putative auto-transporter adhesin, head GIN domain</fullName>
    </submittedName>
</protein>
<keyword evidence="3" id="KW-1185">Reference proteome</keyword>
<accession>A0A1I0V950</accession>
<dbReference type="OrthoDB" id="1419485at2"/>
<proteinExistence type="predicted"/>
<name>A0A1I0V950_9FLAO</name>
<dbReference type="Pfam" id="PF10988">
    <property type="entry name" value="DUF2807"/>
    <property type="match status" value="1"/>
</dbReference>
<dbReference type="STRING" id="498292.SAMN05660845_0257"/>
<evidence type="ECO:0000313" key="3">
    <source>
        <dbReference type="Proteomes" id="UP000199604"/>
    </source>
</evidence>
<evidence type="ECO:0000313" key="2">
    <source>
        <dbReference type="EMBL" id="SFA72851.1"/>
    </source>
</evidence>
<dbReference type="Proteomes" id="UP000199604">
    <property type="component" value="Unassembled WGS sequence"/>
</dbReference>
<feature type="domain" description="Putative auto-transporter adhesin head GIN" evidence="1">
    <location>
        <begin position="40"/>
        <end position="259"/>
    </location>
</feature>
<gene>
    <name evidence="2" type="ORF">SAMN05660845_0257</name>
</gene>
<organism evidence="2 3">
    <name type="scientific">Flavobacterium swingsii</name>
    <dbReference type="NCBI Taxonomy" id="498292"/>
    <lineage>
        <taxon>Bacteria</taxon>
        <taxon>Pseudomonadati</taxon>
        <taxon>Bacteroidota</taxon>
        <taxon>Flavobacteriia</taxon>
        <taxon>Flavobacteriales</taxon>
        <taxon>Flavobacteriaceae</taxon>
        <taxon>Flavobacterium</taxon>
    </lineage>
</organism>
<sequence length="278" mass="31102">MKKNILLIFTILLTTITFAQKKEKVKGSKIVTVEKVEIAAFTEIEIEDNLEVFLVKGDKNSIDVETDENLHTAINHQTYGTSLRLNTNKEISGFKKLEIRVTYTDSLKLISVKHEAKLNAVSDLGLKNITIKTYDYSKTVINANAPNFTLLANDKSKVELNLKSEDAFIEMSKTAEIKAHISVNKLKFDMYQKSEAIIDGEVTEMKLRLDNNATYDGQKLTSKMLNLTTESSTKCSIYTNGSLSISAAGKSEISIFGEPKIELKKFGDEAVLYKKVVK</sequence>
<dbReference type="Gene3D" id="2.160.20.120">
    <property type="match status" value="1"/>
</dbReference>